<dbReference type="InterPro" id="IPR017583">
    <property type="entry name" value="Tagatose/fructose_Pkinase"/>
</dbReference>
<dbReference type="FunFam" id="3.40.1190.20:FF:000001">
    <property type="entry name" value="Phosphofructokinase"/>
    <property type="match status" value="1"/>
</dbReference>
<dbReference type="InterPro" id="IPR011611">
    <property type="entry name" value="PfkB_dom"/>
</dbReference>
<keyword evidence="7" id="KW-0423">Lactose metabolism</keyword>
<evidence type="ECO:0000259" key="9">
    <source>
        <dbReference type="Pfam" id="PF00294"/>
    </source>
</evidence>
<dbReference type="Pfam" id="PF00294">
    <property type="entry name" value="PfkB"/>
    <property type="match status" value="1"/>
</dbReference>
<dbReference type="InterPro" id="IPR002173">
    <property type="entry name" value="Carboh/pur_kinase_PfkB_CS"/>
</dbReference>
<organism evidence="10 11">
    <name type="scientific">Macrococcoides canis</name>
    <dbReference type="NCBI Taxonomy" id="1855823"/>
    <lineage>
        <taxon>Bacteria</taxon>
        <taxon>Bacillati</taxon>
        <taxon>Bacillota</taxon>
        <taxon>Bacilli</taxon>
        <taxon>Bacillales</taxon>
        <taxon>Staphylococcaceae</taxon>
        <taxon>Macrococcoides</taxon>
    </lineage>
</organism>
<keyword evidence="4 8" id="KW-0418">Kinase</keyword>
<comment type="catalytic activity">
    <reaction evidence="7">
        <text>D-tagatofuranose 6-phosphate + ATP = D-tagatofuranose 1,6-bisphosphate + ADP + H(+)</text>
        <dbReference type="Rhea" id="RHEA:12420"/>
        <dbReference type="ChEBI" id="CHEBI:15378"/>
        <dbReference type="ChEBI" id="CHEBI:30616"/>
        <dbReference type="ChEBI" id="CHEBI:58694"/>
        <dbReference type="ChEBI" id="CHEBI:58695"/>
        <dbReference type="ChEBI" id="CHEBI:456216"/>
        <dbReference type="EC" id="2.7.1.144"/>
    </reaction>
</comment>
<keyword evidence="11" id="KW-1185">Reference proteome</keyword>
<dbReference type="NCBIfam" id="TIGR03828">
    <property type="entry name" value="pfkB"/>
    <property type="match status" value="1"/>
</dbReference>
<gene>
    <name evidence="10" type="primary">lacC</name>
    <name evidence="10" type="ORF">MCCS_06560</name>
</gene>
<dbReference type="GeneID" id="35294793"/>
<protein>
    <recommendedName>
        <fullName evidence="7">Tagatose-6-phosphate kinase</fullName>
        <ecNumber evidence="7">2.7.1.144</ecNumber>
    </recommendedName>
</protein>
<name>A0A1W7AA72_9STAP</name>
<evidence type="ECO:0000256" key="5">
    <source>
        <dbReference type="ARBA" id="ARBA00022840"/>
    </source>
</evidence>
<dbReference type="EMBL" id="CP021059">
    <property type="protein sequence ID" value="ARQ06306.1"/>
    <property type="molecule type" value="Genomic_DNA"/>
</dbReference>
<dbReference type="GO" id="GO:0016052">
    <property type="term" value="P:carbohydrate catabolic process"/>
    <property type="evidence" value="ECO:0007669"/>
    <property type="project" value="UniProtKB-ARBA"/>
</dbReference>
<evidence type="ECO:0000256" key="8">
    <source>
        <dbReference type="RuleBase" id="RU369061"/>
    </source>
</evidence>
<dbReference type="GO" id="GO:0044281">
    <property type="term" value="P:small molecule metabolic process"/>
    <property type="evidence" value="ECO:0007669"/>
    <property type="project" value="UniProtKB-ARBA"/>
</dbReference>
<dbReference type="GO" id="GO:0008662">
    <property type="term" value="F:1-phosphofructokinase activity"/>
    <property type="evidence" value="ECO:0007669"/>
    <property type="project" value="UniProtKB-UniRule"/>
</dbReference>
<evidence type="ECO:0000256" key="2">
    <source>
        <dbReference type="ARBA" id="ARBA00022679"/>
    </source>
</evidence>
<comment type="catalytic activity">
    <reaction evidence="6 8">
        <text>beta-D-fructose 1-phosphate + ATP = beta-D-fructose 1,6-bisphosphate + ADP + H(+)</text>
        <dbReference type="Rhea" id="RHEA:14213"/>
        <dbReference type="ChEBI" id="CHEBI:15378"/>
        <dbReference type="ChEBI" id="CHEBI:30616"/>
        <dbReference type="ChEBI" id="CHEBI:32966"/>
        <dbReference type="ChEBI" id="CHEBI:138881"/>
        <dbReference type="ChEBI" id="CHEBI:456216"/>
        <dbReference type="EC" id="2.7.1.56"/>
    </reaction>
</comment>
<reference evidence="10 11" key="1">
    <citation type="journal article" date="2017" name="Int. J. Syst. Evol. Microbiol.">
        <title>Macrococcus canis sp. nov., a skin bacterium associated with infections in dogs.</title>
        <authorList>
            <person name="Gobeli Brawand S."/>
            <person name="Cotting K."/>
            <person name="Gomez-Sanz E."/>
            <person name="Collaud A."/>
            <person name="Thomann A."/>
            <person name="Brodard I."/>
            <person name="Rodriguez-Campos S."/>
            <person name="Strauss C."/>
            <person name="Perreten V."/>
        </authorList>
    </citation>
    <scope>NUCLEOTIDE SEQUENCE [LARGE SCALE GENOMIC DNA]</scope>
    <source>
        <strain evidence="10 11">KM45013</strain>
    </source>
</reference>
<dbReference type="SUPFAM" id="SSF53613">
    <property type="entry name" value="Ribokinase-like"/>
    <property type="match status" value="1"/>
</dbReference>
<keyword evidence="5 7" id="KW-0067">ATP-binding</keyword>
<evidence type="ECO:0000256" key="6">
    <source>
        <dbReference type="ARBA" id="ARBA00047745"/>
    </source>
</evidence>
<keyword evidence="3 7" id="KW-0547">Nucleotide-binding</keyword>
<dbReference type="GO" id="GO:0005988">
    <property type="term" value="P:lactose metabolic process"/>
    <property type="evidence" value="ECO:0007669"/>
    <property type="project" value="UniProtKB-KW"/>
</dbReference>
<dbReference type="CDD" id="cd01164">
    <property type="entry name" value="FruK_PfkB_like"/>
    <property type="match status" value="1"/>
</dbReference>
<evidence type="ECO:0000256" key="7">
    <source>
        <dbReference type="PIRNR" id="PIRNR000535"/>
    </source>
</evidence>
<feature type="domain" description="Carbohydrate kinase PfkB" evidence="9">
    <location>
        <begin position="11"/>
        <end position="286"/>
    </location>
</feature>
<sequence>MIYTITLNPSIDYVMFTDGFEAGALNRAHTTYKFAGGKGINVSRVLKSLNTESTVLGFLGGFPGQFIEDKLKASDIQVDCVQVESDTRINVKLKGASETEINAPGPDINEGHIEQLMNKLKTLTSDDTVVIAGSIPSSMPADIYAQIAELCHDKQIKFVVDAEKALLNSVLNYNPLFIKPNIVELEEMFNTTLSTDEAIYAAAKQLLHKGAQMVFVSMGGDGAMLVTEDRCLKATVPKGQVVNTVGSGDSTVAGMVAGLTNGLSLTSAFKQAIACGTATAFTEDLATNEEIQEIINQIQIEQLY</sequence>
<dbReference type="RefSeq" id="WP_086041982.1">
    <property type="nucleotide sequence ID" value="NZ_CBCRZA010000001.1"/>
</dbReference>
<dbReference type="PROSITE" id="PS00584">
    <property type="entry name" value="PFKB_KINASES_2"/>
    <property type="match status" value="1"/>
</dbReference>
<dbReference type="PIRSF" id="PIRSF000535">
    <property type="entry name" value="1PFK/6PFK/LacC"/>
    <property type="match status" value="1"/>
</dbReference>
<dbReference type="OrthoDB" id="9801219at2"/>
<evidence type="ECO:0000313" key="11">
    <source>
        <dbReference type="Proteomes" id="UP000194154"/>
    </source>
</evidence>
<dbReference type="PANTHER" id="PTHR46566:SF1">
    <property type="entry name" value="1-PHOSPHOFRUCTOKINASE"/>
    <property type="match status" value="1"/>
</dbReference>
<dbReference type="KEGG" id="mcak:MCCS_06560"/>
<comment type="pathway">
    <text evidence="7">Carbohydrate metabolism; D-tagatose 6-phosphate degradation; D-glyceraldehyde 3-phosphate and glycerone phosphate from D-tagatose 6-phosphate: step 1/2.</text>
</comment>
<dbReference type="UniPathway" id="UPA00704">
    <property type="reaction ID" value="UER00715"/>
</dbReference>
<accession>A0A1W7AA72</accession>
<evidence type="ECO:0000256" key="1">
    <source>
        <dbReference type="ARBA" id="ARBA00005380"/>
    </source>
</evidence>
<evidence type="ECO:0000256" key="3">
    <source>
        <dbReference type="ARBA" id="ARBA00022741"/>
    </source>
</evidence>
<dbReference type="AlphaFoldDB" id="A0A1W7AA72"/>
<dbReference type="NCBIfam" id="TIGR03168">
    <property type="entry name" value="1-PFK"/>
    <property type="match status" value="1"/>
</dbReference>
<dbReference type="GO" id="GO:0005829">
    <property type="term" value="C:cytosol"/>
    <property type="evidence" value="ECO:0007669"/>
    <property type="project" value="TreeGrafter"/>
</dbReference>
<dbReference type="GO" id="GO:2001059">
    <property type="term" value="P:D-tagatose 6-phosphate catabolic process"/>
    <property type="evidence" value="ECO:0007669"/>
    <property type="project" value="UniProtKB-UniPathway"/>
</dbReference>
<comment type="similarity">
    <text evidence="7">Belongs to the carbohydrate kinase PfkB family. LacC subfamily.</text>
</comment>
<dbReference type="Gene3D" id="3.40.1190.20">
    <property type="match status" value="1"/>
</dbReference>
<evidence type="ECO:0000256" key="4">
    <source>
        <dbReference type="ARBA" id="ARBA00022777"/>
    </source>
</evidence>
<dbReference type="EC" id="2.7.1.144" evidence="7"/>
<dbReference type="InterPro" id="IPR022463">
    <property type="entry name" value="1-PFruKinase"/>
</dbReference>
<dbReference type="PANTHER" id="PTHR46566">
    <property type="entry name" value="1-PHOSPHOFRUCTOKINASE-RELATED"/>
    <property type="match status" value="1"/>
</dbReference>
<dbReference type="Proteomes" id="UP000194154">
    <property type="component" value="Chromosome"/>
</dbReference>
<comment type="function">
    <text evidence="8">Catalyzes the ATP-dependent phosphorylation of fructose-l-phosphate to fructose-l,6-bisphosphate.</text>
</comment>
<dbReference type="STRING" id="1855823.MCCS_06560"/>
<keyword evidence="2 7" id="KW-0808">Transferase</keyword>
<evidence type="ECO:0000313" key="10">
    <source>
        <dbReference type="EMBL" id="ARQ06306.1"/>
    </source>
</evidence>
<comment type="similarity">
    <text evidence="1">Belongs to the carbohydrate kinase pfkB family.</text>
</comment>
<proteinExistence type="inferred from homology"/>
<dbReference type="InterPro" id="IPR029056">
    <property type="entry name" value="Ribokinase-like"/>
</dbReference>
<dbReference type="GO" id="GO:0005524">
    <property type="term" value="F:ATP binding"/>
    <property type="evidence" value="ECO:0007669"/>
    <property type="project" value="UniProtKB-UniRule"/>
</dbReference>
<dbReference type="GO" id="GO:0009024">
    <property type="term" value="F:tagatose-6-phosphate kinase activity"/>
    <property type="evidence" value="ECO:0007669"/>
    <property type="project" value="UniProtKB-EC"/>
</dbReference>